<keyword evidence="3" id="KW-1185">Reference proteome</keyword>
<dbReference type="AlphaFoldDB" id="A0A8T0X9R5"/>
<feature type="compositionally biased region" description="Basic residues" evidence="1">
    <location>
        <begin position="24"/>
        <end position="36"/>
    </location>
</feature>
<dbReference type="Proteomes" id="UP000823388">
    <property type="component" value="Chromosome 1K"/>
</dbReference>
<evidence type="ECO:0000256" key="1">
    <source>
        <dbReference type="SAM" id="MobiDB-lite"/>
    </source>
</evidence>
<evidence type="ECO:0000313" key="2">
    <source>
        <dbReference type="EMBL" id="KAG2658331.1"/>
    </source>
</evidence>
<proteinExistence type="predicted"/>
<evidence type="ECO:0000313" key="3">
    <source>
        <dbReference type="Proteomes" id="UP000823388"/>
    </source>
</evidence>
<protein>
    <submittedName>
        <fullName evidence="2">Uncharacterized protein</fullName>
    </submittedName>
</protein>
<accession>A0A8T0X9R5</accession>
<gene>
    <name evidence="2" type="ORF">PVAP13_1KG246705</name>
</gene>
<comment type="caution">
    <text evidence="2">The sequence shown here is derived from an EMBL/GenBank/DDBJ whole genome shotgun (WGS) entry which is preliminary data.</text>
</comment>
<feature type="region of interest" description="Disordered" evidence="1">
    <location>
        <begin position="1"/>
        <end position="47"/>
    </location>
</feature>
<organism evidence="2 3">
    <name type="scientific">Panicum virgatum</name>
    <name type="common">Blackwell switchgrass</name>
    <dbReference type="NCBI Taxonomy" id="38727"/>
    <lineage>
        <taxon>Eukaryota</taxon>
        <taxon>Viridiplantae</taxon>
        <taxon>Streptophyta</taxon>
        <taxon>Embryophyta</taxon>
        <taxon>Tracheophyta</taxon>
        <taxon>Spermatophyta</taxon>
        <taxon>Magnoliopsida</taxon>
        <taxon>Liliopsida</taxon>
        <taxon>Poales</taxon>
        <taxon>Poaceae</taxon>
        <taxon>PACMAD clade</taxon>
        <taxon>Panicoideae</taxon>
        <taxon>Panicodae</taxon>
        <taxon>Paniceae</taxon>
        <taxon>Panicinae</taxon>
        <taxon>Panicum</taxon>
        <taxon>Panicum sect. Hiantes</taxon>
    </lineage>
</organism>
<sequence>MGLLLGSQLQVHKMGGSSGPRPISRVHRLPPQRHRQPKVEICNTPAPDDDPNKEVPICTDRVCCCPCHI</sequence>
<dbReference type="EMBL" id="CM029037">
    <property type="protein sequence ID" value="KAG2658331.1"/>
    <property type="molecule type" value="Genomic_DNA"/>
</dbReference>
<reference evidence="2" key="1">
    <citation type="submission" date="2020-05" db="EMBL/GenBank/DDBJ databases">
        <title>WGS assembly of Panicum virgatum.</title>
        <authorList>
            <person name="Lovell J.T."/>
            <person name="Jenkins J."/>
            <person name="Shu S."/>
            <person name="Juenger T.E."/>
            <person name="Schmutz J."/>
        </authorList>
    </citation>
    <scope>NUCLEOTIDE SEQUENCE</scope>
    <source>
        <strain evidence="2">AP13</strain>
    </source>
</reference>
<name>A0A8T0X9R5_PANVG</name>